<accession>A0A6J7XFI1</accession>
<organism evidence="3">
    <name type="scientific">uncultured Caudovirales phage</name>
    <dbReference type="NCBI Taxonomy" id="2100421"/>
    <lineage>
        <taxon>Viruses</taxon>
        <taxon>Duplodnaviria</taxon>
        <taxon>Heunggongvirae</taxon>
        <taxon>Uroviricota</taxon>
        <taxon>Caudoviricetes</taxon>
        <taxon>Peduoviridae</taxon>
        <taxon>Maltschvirus</taxon>
        <taxon>Maltschvirus maltsch</taxon>
    </lineage>
</organism>
<dbReference type="EMBL" id="LR798409">
    <property type="protein sequence ID" value="CAB5230050.1"/>
    <property type="molecule type" value="Genomic_DNA"/>
</dbReference>
<gene>
    <name evidence="2" type="ORF">UFOVP1392_34</name>
    <name evidence="3" type="ORF">UFOVP1569_33</name>
    <name evidence="1" type="ORF">UFOVP952_44</name>
</gene>
<sequence length="79" mass="9186">MSRRDPKNVPVQWMRRRKELEALNGPLPIANDCGDMCRRLRDENNDLRAVISELCRSYEHLEAARAAVDVNILIAKRRV</sequence>
<name>A0A6J7XFI1_9CAUD</name>
<reference evidence="3" key="1">
    <citation type="submission" date="2020-05" db="EMBL/GenBank/DDBJ databases">
        <authorList>
            <person name="Chiriac C."/>
            <person name="Salcher M."/>
            <person name="Ghai R."/>
            <person name="Kavagutti S V."/>
        </authorList>
    </citation>
    <scope>NUCLEOTIDE SEQUENCE</scope>
</reference>
<evidence type="ECO:0000313" key="3">
    <source>
        <dbReference type="EMBL" id="CAB5230050.1"/>
    </source>
</evidence>
<dbReference type="EMBL" id="LR797334">
    <property type="protein sequence ID" value="CAB4204190.1"/>
    <property type="molecule type" value="Genomic_DNA"/>
</dbReference>
<evidence type="ECO:0000313" key="2">
    <source>
        <dbReference type="EMBL" id="CAB4204190.1"/>
    </source>
</evidence>
<proteinExistence type="predicted"/>
<dbReference type="EMBL" id="LR796889">
    <property type="protein sequence ID" value="CAB4173213.1"/>
    <property type="molecule type" value="Genomic_DNA"/>
</dbReference>
<evidence type="ECO:0000313" key="1">
    <source>
        <dbReference type="EMBL" id="CAB4173213.1"/>
    </source>
</evidence>
<protein>
    <submittedName>
        <fullName evidence="3">Uncharacterized protein</fullName>
    </submittedName>
</protein>